<comment type="caution">
    <text evidence="2">The sequence shown here is derived from an EMBL/GenBank/DDBJ whole genome shotgun (WGS) entry which is preliminary data.</text>
</comment>
<evidence type="ECO:0000313" key="3">
    <source>
        <dbReference type="Proteomes" id="UP000224634"/>
    </source>
</evidence>
<evidence type="ECO:0000256" key="1">
    <source>
        <dbReference type="SAM" id="SignalP"/>
    </source>
</evidence>
<gene>
    <name evidence="2" type="ORF">AJ80_06317</name>
</gene>
<keyword evidence="3" id="KW-1185">Reference proteome</keyword>
<evidence type="ECO:0000313" key="2">
    <source>
        <dbReference type="EMBL" id="PGH13448.1"/>
    </source>
</evidence>
<keyword evidence="1" id="KW-0732">Signal</keyword>
<accession>A0A2B7XY06</accession>
<protein>
    <submittedName>
        <fullName evidence="2">Uncharacterized protein</fullName>
    </submittedName>
</protein>
<sequence>MKFQQLLALLPFVALAACTPLDLPKLPEVETEVGVHARADAVYPQPYNPPKYAYDSPEKDVAVHRE</sequence>
<name>A0A2B7XY06_POLH7</name>
<dbReference type="AlphaFoldDB" id="A0A2B7XY06"/>
<dbReference type="PROSITE" id="PS51257">
    <property type="entry name" value="PROKAR_LIPOPROTEIN"/>
    <property type="match status" value="1"/>
</dbReference>
<dbReference type="Proteomes" id="UP000224634">
    <property type="component" value="Unassembled WGS sequence"/>
</dbReference>
<reference evidence="2 3" key="1">
    <citation type="submission" date="2017-10" db="EMBL/GenBank/DDBJ databases">
        <title>Comparative genomics in systemic dimorphic fungi from Ajellomycetaceae.</title>
        <authorList>
            <person name="Munoz J.F."/>
            <person name="Mcewen J.G."/>
            <person name="Clay O.K."/>
            <person name="Cuomo C.A."/>
        </authorList>
    </citation>
    <scope>NUCLEOTIDE SEQUENCE [LARGE SCALE GENOMIC DNA]</scope>
    <source>
        <strain evidence="2 3">UAMH7299</strain>
    </source>
</reference>
<feature type="chain" id="PRO_5012789963" evidence="1">
    <location>
        <begin position="19"/>
        <end position="66"/>
    </location>
</feature>
<feature type="signal peptide" evidence="1">
    <location>
        <begin position="1"/>
        <end position="18"/>
    </location>
</feature>
<proteinExistence type="predicted"/>
<dbReference type="EMBL" id="PDNA01000104">
    <property type="protein sequence ID" value="PGH13448.1"/>
    <property type="molecule type" value="Genomic_DNA"/>
</dbReference>
<organism evidence="2 3">
    <name type="scientific">Polytolypa hystricis (strain UAMH7299)</name>
    <dbReference type="NCBI Taxonomy" id="1447883"/>
    <lineage>
        <taxon>Eukaryota</taxon>
        <taxon>Fungi</taxon>
        <taxon>Dikarya</taxon>
        <taxon>Ascomycota</taxon>
        <taxon>Pezizomycotina</taxon>
        <taxon>Eurotiomycetes</taxon>
        <taxon>Eurotiomycetidae</taxon>
        <taxon>Onygenales</taxon>
        <taxon>Onygenales incertae sedis</taxon>
        <taxon>Polytolypa</taxon>
    </lineage>
</organism>